<protein>
    <submittedName>
        <fullName evidence="1">Uncharacterized protein</fullName>
    </submittedName>
</protein>
<evidence type="ECO:0000313" key="2">
    <source>
        <dbReference type="Proteomes" id="UP000015106"/>
    </source>
</evidence>
<name>A0A8R7TUB0_TRIUA</name>
<accession>A0A8R7TUB0</accession>
<evidence type="ECO:0000313" key="1">
    <source>
        <dbReference type="EnsemblPlants" id="TuG1812G0300001681.01.T03.cds253733"/>
    </source>
</evidence>
<reference evidence="1" key="3">
    <citation type="submission" date="2022-06" db="UniProtKB">
        <authorList>
            <consortium name="EnsemblPlants"/>
        </authorList>
    </citation>
    <scope>IDENTIFICATION</scope>
</reference>
<reference evidence="2" key="1">
    <citation type="journal article" date="2013" name="Nature">
        <title>Draft genome of the wheat A-genome progenitor Triticum urartu.</title>
        <authorList>
            <person name="Ling H.Q."/>
            <person name="Zhao S."/>
            <person name="Liu D."/>
            <person name="Wang J."/>
            <person name="Sun H."/>
            <person name="Zhang C."/>
            <person name="Fan H."/>
            <person name="Li D."/>
            <person name="Dong L."/>
            <person name="Tao Y."/>
            <person name="Gao C."/>
            <person name="Wu H."/>
            <person name="Li Y."/>
            <person name="Cui Y."/>
            <person name="Guo X."/>
            <person name="Zheng S."/>
            <person name="Wang B."/>
            <person name="Yu K."/>
            <person name="Liang Q."/>
            <person name="Yang W."/>
            <person name="Lou X."/>
            <person name="Chen J."/>
            <person name="Feng M."/>
            <person name="Jian J."/>
            <person name="Zhang X."/>
            <person name="Luo G."/>
            <person name="Jiang Y."/>
            <person name="Liu J."/>
            <person name="Wang Z."/>
            <person name="Sha Y."/>
            <person name="Zhang B."/>
            <person name="Wu H."/>
            <person name="Tang D."/>
            <person name="Shen Q."/>
            <person name="Xue P."/>
            <person name="Zou S."/>
            <person name="Wang X."/>
            <person name="Liu X."/>
            <person name="Wang F."/>
            <person name="Yang Y."/>
            <person name="An X."/>
            <person name="Dong Z."/>
            <person name="Zhang K."/>
            <person name="Zhang X."/>
            <person name="Luo M.C."/>
            <person name="Dvorak J."/>
            <person name="Tong Y."/>
            <person name="Wang J."/>
            <person name="Yang H."/>
            <person name="Li Z."/>
            <person name="Wang D."/>
            <person name="Zhang A."/>
            <person name="Wang J."/>
        </authorList>
    </citation>
    <scope>NUCLEOTIDE SEQUENCE</scope>
    <source>
        <strain evidence="2">cv. G1812</strain>
    </source>
</reference>
<proteinExistence type="predicted"/>
<dbReference type="Proteomes" id="UP000015106">
    <property type="component" value="Chromosome 3"/>
</dbReference>
<sequence length="44" mass="5131">MFRLLEKISHGQHPTLAMLSVLKVALHWQSLRLYSMVLTQTHQS</sequence>
<gene>
    <name evidence="1" type="primary">LOC125548174</name>
</gene>
<keyword evidence="2" id="KW-1185">Reference proteome</keyword>
<dbReference type="EnsemblPlants" id="TuG1812G0300001681.01.T03">
    <property type="protein sequence ID" value="TuG1812G0300001681.01.T03.cds253733"/>
    <property type="gene ID" value="TuG1812G0300001681.01"/>
</dbReference>
<dbReference type="Gramene" id="TuG1812G0300001681.01.T03">
    <property type="protein sequence ID" value="TuG1812G0300001681.01.T03.cds253733"/>
    <property type="gene ID" value="TuG1812G0300001681.01"/>
</dbReference>
<organism evidence="1 2">
    <name type="scientific">Triticum urartu</name>
    <name type="common">Red wild einkorn</name>
    <name type="synonym">Crithodium urartu</name>
    <dbReference type="NCBI Taxonomy" id="4572"/>
    <lineage>
        <taxon>Eukaryota</taxon>
        <taxon>Viridiplantae</taxon>
        <taxon>Streptophyta</taxon>
        <taxon>Embryophyta</taxon>
        <taxon>Tracheophyta</taxon>
        <taxon>Spermatophyta</taxon>
        <taxon>Magnoliopsida</taxon>
        <taxon>Liliopsida</taxon>
        <taxon>Poales</taxon>
        <taxon>Poaceae</taxon>
        <taxon>BOP clade</taxon>
        <taxon>Pooideae</taxon>
        <taxon>Triticodae</taxon>
        <taxon>Triticeae</taxon>
        <taxon>Triticinae</taxon>
        <taxon>Triticum</taxon>
    </lineage>
</organism>
<dbReference type="AlphaFoldDB" id="A0A8R7TUB0"/>
<reference evidence="1" key="2">
    <citation type="submission" date="2018-03" db="EMBL/GenBank/DDBJ databases">
        <title>The Triticum urartu genome reveals the dynamic nature of wheat genome evolution.</title>
        <authorList>
            <person name="Ling H."/>
            <person name="Ma B."/>
            <person name="Shi X."/>
            <person name="Liu H."/>
            <person name="Dong L."/>
            <person name="Sun H."/>
            <person name="Cao Y."/>
            <person name="Gao Q."/>
            <person name="Zheng S."/>
            <person name="Li Y."/>
            <person name="Yu Y."/>
            <person name="Du H."/>
            <person name="Qi M."/>
            <person name="Li Y."/>
            <person name="Yu H."/>
            <person name="Cui Y."/>
            <person name="Wang N."/>
            <person name="Chen C."/>
            <person name="Wu H."/>
            <person name="Zhao Y."/>
            <person name="Zhang J."/>
            <person name="Li Y."/>
            <person name="Zhou W."/>
            <person name="Zhang B."/>
            <person name="Hu W."/>
            <person name="Eijk M."/>
            <person name="Tang J."/>
            <person name="Witsenboer H."/>
            <person name="Zhao S."/>
            <person name="Li Z."/>
            <person name="Zhang A."/>
            <person name="Wang D."/>
            <person name="Liang C."/>
        </authorList>
    </citation>
    <scope>NUCLEOTIDE SEQUENCE [LARGE SCALE GENOMIC DNA]</scope>
    <source>
        <strain evidence="1">cv. G1812</strain>
    </source>
</reference>